<dbReference type="InterPro" id="IPR013517">
    <property type="entry name" value="FG-GAP"/>
</dbReference>
<feature type="repeat" description="TPR" evidence="2">
    <location>
        <begin position="1191"/>
        <end position="1224"/>
    </location>
</feature>
<dbReference type="Proteomes" id="UP000289437">
    <property type="component" value="Unassembled WGS sequence"/>
</dbReference>
<organism evidence="4 5">
    <name type="scientific">Granulicella sibirica</name>
    <dbReference type="NCBI Taxonomy" id="2479048"/>
    <lineage>
        <taxon>Bacteria</taxon>
        <taxon>Pseudomonadati</taxon>
        <taxon>Acidobacteriota</taxon>
        <taxon>Terriglobia</taxon>
        <taxon>Terriglobales</taxon>
        <taxon>Acidobacteriaceae</taxon>
        <taxon>Granulicella</taxon>
    </lineage>
</organism>
<feature type="repeat" description="TPR" evidence="2">
    <location>
        <begin position="1225"/>
        <end position="1258"/>
    </location>
</feature>
<name>A0A4Q0SXS8_9BACT</name>
<evidence type="ECO:0000256" key="1">
    <source>
        <dbReference type="ARBA" id="ARBA00022729"/>
    </source>
</evidence>
<accession>A0A4Q0SXS8</accession>
<sequence length="1270" mass="140964">MAGTNDAIYRLNRRSLIKQLGLAPLLLRPAAFSALAGRAPHMDSYQGGPQPFSDVRYLPQYPVRSPLEDVLRLVRPGSDAYPTEEYAAQIEAILAVWGRSMQAGDLQAIVKDFAPRLEASPLTFVNQTKLRDKHGVACFKRSFGPVQTMGAHVLATSLREWIGVGTHLQQVEFQLTSLEEHVGDPRMLLTSIRYNLTIEKEDRSREQRVGSWRVIWSDQKTAASETKWITTRLEASTESAALVRGGGFVDVSHNALGANASYGQQLRNGSDYWRTVLDGASGIDVYGNNGVAVGDYNNDGFDDLYVSQPAGLPNRLYRNRGDGTFEDVTEKAGVGVLDNTACALFADFRNIGLQDLLVVCGSGPLLFLNQGDETFRLKPDAFRFLHPPQGTFTHAAVSDYDRDGRLDIYFCLYSYYLGLDQYHYPTPYFDARNGPPNFLMHNEGDGTFTDRTEAAGLNRENDRYSFACAWQENAGNSPDLYVVNDFGRNNLYRNKGNGTFEAVSAAAHVQDVGAGMSAAWADYANTGRPGIYAANMWSAAGQRVSQLQPFHSSSTPAVRELYQRHARGNALYRSEPDGAFTNVSEEAGVEMGRWAWGSDFFDFDRDGHADLYVTNGYITAPQTPSAPTSDLDSFFWRQVVGRSPDDASPSLAYERGWNALNELIRTDSSWSGHERNVALANNGDGTFTEVSGPLGLDFLEDGRSFALSDLDGDGRLEIILKNRNGPQIRILHNNMEHLGDAIAFRLRGTHSNRDAIGTVITLHCGDLVQTRSLQAGSGFLSQHTKELFFGLGNGTEPIHANIRWPSGESQQFHDLPRNTRIQIVEADPSPRVTPFAPTAETYTHPSQPVEGQTIPTTIATWLLDPLKAPAFTLPNQQGIQTSLDTFAGRPVLLHLWSTANPTWQTELRTLDTIPPATLTVLALNLGDPAPEQHMRFHMLKATAEVGGIYNIVFRYLFDRRTNLPLPTSFLLDVHSMIVRIYQGPINPQDLLADLRLIPTTTAARTALALPFPGTLYQGSFHRNDFTFGVAMFQHGYLDQAAASFQQVIADRPNDAEAHYNLGTLSLRRNDFPSARQHLKQTLVLKPDYPEAWNNLGMMAAQEGQTQEAHENFNKSLALRPNYPTALLNLGNLYRHERNFPEAQTYLTRALALQPDDPETDYSLGMLFAQQSLFPAAEEYLQKAIALRPDYPEALNNLGVLYVRQGDNARGEQQFLTCMRLSPAYEGTYLNLGSLYLTQGDKPRARKVIQDLLRLNPQSSAAKKALQTLDE</sequence>
<dbReference type="Gene3D" id="2.130.10.130">
    <property type="entry name" value="Integrin alpha, N-terminal"/>
    <property type="match status" value="1"/>
</dbReference>
<keyword evidence="2" id="KW-0802">TPR repeat</keyword>
<evidence type="ECO:0000256" key="2">
    <source>
        <dbReference type="PROSITE-ProRule" id="PRU00339"/>
    </source>
</evidence>
<dbReference type="CDD" id="cd02966">
    <property type="entry name" value="TlpA_like_family"/>
    <property type="match status" value="1"/>
</dbReference>
<protein>
    <submittedName>
        <fullName evidence="4">ASPIC/UnbV domain-containing protein</fullName>
    </submittedName>
</protein>
<feature type="repeat" description="TPR" evidence="2">
    <location>
        <begin position="1157"/>
        <end position="1190"/>
    </location>
</feature>
<dbReference type="InterPro" id="IPR027039">
    <property type="entry name" value="Crtac1"/>
</dbReference>
<keyword evidence="1" id="KW-0732">Signal</keyword>
<feature type="domain" description="ASPIC/UnbV" evidence="3">
    <location>
        <begin position="755"/>
        <end position="821"/>
    </location>
</feature>
<dbReference type="InterPro" id="IPR011990">
    <property type="entry name" value="TPR-like_helical_dom_sf"/>
</dbReference>
<dbReference type="Pfam" id="PF13517">
    <property type="entry name" value="FG-GAP_3"/>
    <property type="match status" value="3"/>
</dbReference>
<dbReference type="SUPFAM" id="SSF48452">
    <property type="entry name" value="TPR-like"/>
    <property type="match status" value="1"/>
</dbReference>
<dbReference type="PROSITE" id="PS50005">
    <property type="entry name" value="TPR"/>
    <property type="match status" value="6"/>
</dbReference>
<gene>
    <name evidence="4" type="ORF">GRAN_4870</name>
</gene>
<evidence type="ECO:0000313" key="5">
    <source>
        <dbReference type="Proteomes" id="UP000289437"/>
    </source>
</evidence>
<reference evidence="5" key="2">
    <citation type="submission" date="2019-02" db="EMBL/GenBank/DDBJ databases">
        <title>Granulicella sibirica sp. nov., a psychrotolerant acidobacterium isolated from an organic soil layer in forested tundra, West Siberia.</title>
        <authorList>
            <person name="Oshkin I.Y."/>
            <person name="Kulichevskaya I.S."/>
            <person name="Rijpstra W.I.C."/>
            <person name="Sinninghe Damste J.S."/>
            <person name="Rakitin A.L."/>
            <person name="Ravin N.V."/>
            <person name="Dedysh S.N."/>
        </authorList>
    </citation>
    <scope>NUCLEOTIDE SEQUENCE [LARGE SCALE GENOMIC DNA]</scope>
    <source>
        <strain evidence="5">AF10</strain>
    </source>
</reference>
<dbReference type="RefSeq" id="WP_128915455.1">
    <property type="nucleotide sequence ID" value="NZ_RDSM01000005.1"/>
</dbReference>
<proteinExistence type="predicted"/>
<dbReference type="OrthoDB" id="9814069at2"/>
<dbReference type="SMART" id="SM00671">
    <property type="entry name" value="SEL1"/>
    <property type="match status" value="4"/>
</dbReference>
<dbReference type="InterPro" id="IPR019734">
    <property type="entry name" value="TPR_rpt"/>
</dbReference>
<dbReference type="InterPro" id="IPR036249">
    <property type="entry name" value="Thioredoxin-like_sf"/>
</dbReference>
<dbReference type="SUPFAM" id="SSF52833">
    <property type="entry name" value="Thioredoxin-like"/>
    <property type="match status" value="1"/>
</dbReference>
<dbReference type="Pfam" id="PF13181">
    <property type="entry name" value="TPR_8"/>
    <property type="match status" value="3"/>
</dbReference>
<dbReference type="SMART" id="SM00028">
    <property type="entry name" value="TPR"/>
    <property type="match status" value="6"/>
</dbReference>
<dbReference type="Gene3D" id="1.25.40.10">
    <property type="entry name" value="Tetratricopeptide repeat domain"/>
    <property type="match status" value="1"/>
</dbReference>
<feature type="repeat" description="TPR" evidence="2">
    <location>
        <begin position="1089"/>
        <end position="1122"/>
    </location>
</feature>
<dbReference type="PANTHER" id="PTHR16026">
    <property type="entry name" value="CARTILAGE ACIDIC PROTEIN 1"/>
    <property type="match status" value="1"/>
</dbReference>
<comment type="caution">
    <text evidence="4">The sequence shown here is derived from an EMBL/GenBank/DDBJ whole genome shotgun (WGS) entry which is preliminary data.</text>
</comment>
<dbReference type="SUPFAM" id="SSF69318">
    <property type="entry name" value="Integrin alpha N-terminal domain"/>
    <property type="match status" value="1"/>
</dbReference>
<dbReference type="EMBL" id="RDSM01000005">
    <property type="protein sequence ID" value="RXH54219.1"/>
    <property type="molecule type" value="Genomic_DNA"/>
</dbReference>
<dbReference type="PROSITE" id="PS50293">
    <property type="entry name" value="TPR_REGION"/>
    <property type="match status" value="2"/>
</dbReference>
<dbReference type="PANTHER" id="PTHR16026:SF0">
    <property type="entry name" value="CARTILAGE ACIDIC PROTEIN 1"/>
    <property type="match status" value="1"/>
</dbReference>
<dbReference type="Pfam" id="PF13432">
    <property type="entry name" value="TPR_16"/>
    <property type="match status" value="2"/>
</dbReference>
<keyword evidence="5" id="KW-1185">Reference proteome</keyword>
<evidence type="ECO:0000313" key="4">
    <source>
        <dbReference type="EMBL" id="RXH54219.1"/>
    </source>
</evidence>
<dbReference type="Pfam" id="PF07593">
    <property type="entry name" value="UnbV_ASPIC"/>
    <property type="match status" value="1"/>
</dbReference>
<dbReference type="InterPro" id="IPR011519">
    <property type="entry name" value="UnbV_ASPIC"/>
</dbReference>
<dbReference type="InterPro" id="IPR006597">
    <property type="entry name" value="Sel1-like"/>
</dbReference>
<dbReference type="AlphaFoldDB" id="A0A4Q0SXS8"/>
<evidence type="ECO:0000259" key="3">
    <source>
        <dbReference type="Pfam" id="PF07593"/>
    </source>
</evidence>
<reference evidence="4 5" key="1">
    <citation type="submission" date="2018-11" db="EMBL/GenBank/DDBJ databases">
        <authorList>
            <person name="Mardanov A.V."/>
            <person name="Ravin N.V."/>
            <person name="Dedysh S.N."/>
        </authorList>
    </citation>
    <scope>NUCLEOTIDE SEQUENCE [LARGE SCALE GENOMIC DNA]</scope>
    <source>
        <strain evidence="4 5">AF10</strain>
    </source>
</reference>
<dbReference type="InterPro" id="IPR028994">
    <property type="entry name" value="Integrin_alpha_N"/>
</dbReference>
<feature type="repeat" description="TPR" evidence="2">
    <location>
        <begin position="1123"/>
        <end position="1156"/>
    </location>
</feature>
<feature type="repeat" description="TPR" evidence="2">
    <location>
        <begin position="1055"/>
        <end position="1088"/>
    </location>
</feature>
<dbReference type="Gene3D" id="3.40.30.10">
    <property type="entry name" value="Glutaredoxin"/>
    <property type="match status" value="1"/>
</dbReference>